<accession>A0A0A9DTM8</accession>
<dbReference type="EMBL" id="GBRH01206769">
    <property type="protein sequence ID" value="JAD91126.1"/>
    <property type="molecule type" value="Transcribed_RNA"/>
</dbReference>
<sequence>MLTGKPLFPGNNVVHQLNLMSDLLGALSAETMSRVSSLSCF</sequence>
<evidence type="ECO:0008006" key="2">
    <source>
        <dbReference type="Google" id="ProtNLM"/>
    </source>
</evidence>
<reference evidence="1" key="1">
    <citation type="submission" date="2014-09" db="EMBL/GenBank/DDBJ databases">
        <authorList>
            <person name="Magalhaes I.L.F."/>
            <person name="Oliveira U."/>
            <person name="Santos F.R."/>
            <person name="Vidigal T.H.D.A."/>
            <person name="Brescovit A.D."/>
            <person name="Santos A.J."/>
        </authorList>
    </citation>
    <scope>NUCLEOTIDE SEQUENCE</scope>
    <source>
        <tissue evidence="1">Shoot tissue taken approximately 20 cm above the soil surface</tissue>
    </source>
</reference>
<protein>
    <recommendedName>
        <fullName evidence="2">Protein kinase domain-containing protein</fullName>
    </recommendedName>
</protein>
<evidence type="ECO:0000313" key="1">
    <source>
        <dbReference type="EMBL" id="JAD91126.1"/>
    </source>
</evidence>
<dbReference type="AlphaFoldDB" id="A0A0A9DTM8"/>
<proteinExistence type="predicted"/>
<dbReference type="Gene3D" id="1.10.510.10">
    <property type="entry name" value="Transferase(Phosphotransferase) domain 1"/>
    <property type="match status" value="1"/>
</dbReference>
<name>A0A0A9DTM8_ARUDO</name>
<reference evidence="1" key="2">
    <citation type="journal article" date="2015" name="Data Brief">
        <title>Shoot transcriptome of the giant reed, Arundo donax.</title>
        <authorList>
            <person name="Barrero R.A."/>
            <person name="Guerrero F.D."/>
            <person name="Moolhuijzen P."/>
            <person name="Goolsby J.A."/>
            <person name="Tidwell J."/>
            <person name="Bellgard S.E."/>
            <person name="Bellgard M.I."/>
        </authorList>
    </citation>
    <scope>NUCLEOTIDE SEQUENCE</scope>
    <source>
        <tissue evidence="1">Shoot tissue taken approximately 20 cm above the soil surface</tissue>
    </source>
</reference>
<organism evidence="1">
    <name type="scientific">Arundo donax</name>
    <name type="common">Giant reed</name>
    <name type="synonym">Donax arundinaceus</name>
    <dbReference type="NCBI Taxonomy" id="35708"/>
    <lineage>
        <taxon>Eukaryota</taxon>
        <taxon>Viridiplantae</taxon>
        <taxon>Streptophyta</taxon>
        <taxon>Embryophyta</taxon>
        <taxon>Tracheophyta</taxon>
        <taxon>Spermatophyta</taxon>
        <taxon>Magnoliopsida</taxon>
        <taxon>Liliopsida</taxon>
        <taxon>Poales</taxon>
        <taxon>Poaceae</taxon>
        <taxon>PACMAD clade</taxon>
        <taxon>Arundinoideae</taxon>
        <taxon>Arundineae</taxon>
        <taxon>Arundo</taxon>
    </lineage>
</organism>